<dbReference type="CDD" id="cd06257">
    <property type="entry name" value="DnaJ"/>
    <property type="match status" value="1"/>
</dbReference>
<protein>
    <submittedName>
        <fullName evidence="4">Chaperone protein DnaJ</fullName>
    </submittedName>
</protein>
<accession>A0A1C7NRE5</accession>
<dbReference type="Pfam" id="PF00226">
    <property type="entry name" value="DnaJ"/>
    <property type="match status" value="1"/>
</dbReference>
<feature type="domain" description="J" evidence="3">
    <location>
        <begin position="22"/>
        <end position="85"/>
    </location>
</feature>
<organism evidence="4 5">
    <name type="scientific">Choanephora cucurbitarum</name>
    <dbReference type="NCBI Taxonomy" id="101091"/>
    <lineage>
        <taxon>Eukaryota</taxon>
        <taxon>Fungi</taxon>
        <taxon>Fungi incertae sedis</taxon>
        <taxon>Mucoromycota</taxon>
        <taxon>Mucoromycotina</taxon>
        <taxon>Mucoromycetes</taxon>
        <taxon>Mucorales</taxon>
        <taxon>Mucorineae</taxon>
        <taxon>Choanephoraceae</taxon>
        <taxon>Choanephoroideae</taxon>
        <taxon>Choanephora</taxon>
    </lineage>
</organism>
<dbReference type="Proteomes" id="UP000093000">
    <property type="component" value="Unassembled WGS sequence"/>
</dbReference>
<proteinExistence type="predicted"/>
<evidence type="ECO:0000313" key="5">
    <source>
        <dbReference type="Proteomes" id="UP000093000"/>
    </source>
</evidence>
<feature type="transmembrane region" description="Helical" evidence="2">
    <location>
        <begin position="129"/>
        <end position="148"/>
    </location>
</feature>
<keyword evidence="1" id="KW-0143">Chaperone</keyword>
<dbReference type="InterPro" id="IPR018253">
    <property type="entry name" value="DnaJ_domain_CS"/>
</dbReference>
<evidence type="ECO:0000313" key="4">
    <source>
        <dbReference type="EMBL" id="OBZ89824.1"/>
    </source>
</evidence>
<gene>
    <name evidence="4" type="primary">dnaJ_3</name>
    <name evidence="4" type="ORF">A0J61_02125</name>
</gene>
<keyword evidence="2" id="KW-0472">Membrane</keyword>
<dbReference type="InParanoid" id="A0A1C7NRE5"/>
<dbReference type="GO" id="GO:0051787">
    <property type="term" value="F:misfolded protein binding"/>
    <property type="evidence" value="ECO:0007669"/>
    <property type="project" value="TreeGrafter"/>
</dbReference>
<dbReference type="SMART" id="SM00271">
    <property type="entry name" value="DnaJ"/>
    <property type="match status" value="1"/>
</dbReference>
<comment type="caution">
    <text evidence="4">The sequence shown here is derived from an EMBL/GenBank/DDBJ whole genome shotgun (WGS) entry which is preliminary data.</text>
</comment>
<dbReference type="GO" id="GO:0036503">
    <property type="term" value="P:ERAD pathway"/>
    <property type="evidence" value="ECO:0007669"/>
    <property type="project" value="TreeGrafter"/>
</dbReference>
<keyword evidence="5" id="KW-1185">Reference proteome</keyword>
<keyword evidence="2" id="KW-1133">Transmembrane helix</keyword>
<keyword evidence="2" id="KW-0812">Transmembrane</keyword>
<evidence type="ECO:0000259" key="3">
    <source>
        <dbReference type="PROSITE" id="PS50076"/>
    </source>
</evidence>
<evidence type="ECO:0000256" key="1">
    <source>
        <dbReference type="ARBA" id="ARBA00023186"/>
    </source>
</evidence>
<dbReference type="PANTHER" id="PTHR44360">
    <property type="entry name" value="DNAJ HOMOLOG SUBFAMILY B MEMBER 9"/>
    <property type="match status" value="1"/>
</dbReference>
<dbReference type="InterPro" id="IPR001623">
    <property type="entry name" value="DnaJ_domain"/>
</dbReference>
<dbReference type="Gene3D" id="1.10.287.110">
    <property type="entry name" value="DnaJ domain"/>
    <property type="match status" value="1"/>
</dbReference>
<sequence>MSFRNPCRHIRIRHYSTIRQKTPFEVLSLKQSATTAEIKSRYKELAKELHPDKKSTGDLAKFQELVQAYELLADPAKRSYYLRSGYGWTRDVNVSSPPPGQRPPSYTNAHWADEYPPVHGTRYTNNATFMSLLAGVVLMITTANIFYFQSSHGALLSAADRHHFKSSHDLKRAREEARLFGNDRGVKRVIESRMRLFREKEQ</sequence>
<dbReference type="PRINTS" id="PR00625">
    <property type="entry name" value="JDOMAIN"/>
</dbReference>
<evidence type="ECO:0000256" key="2">
    <source>
        <dbReference type="SAM" id="Phobius"/>
    </source>
</evidence>
<dbReference type="GO" id="GO:0051087">
    <property type="term" value="F:protein-folding chaperone binding"/>
    <property type="evidence" value="ECO:0007669"/>
    <property type="project" value="TreeGrafter"/>
</dbReference>
<reference evidence="4 5" key="1">
    <citation type="submission" date="2016-03" db="EMBL/GenBank/DDBJ databases">
        <title>Choanephora cucurbitarum.</title>
        <authorList>
            <person name="Min B."/>
            <person name="Park H."/>
            <person name="Park J.-H."/>
            <person name="Shin H.-D."/>
            <person name="Choi I.-G."/>
        </authorList>
    </citation>
    <scope>NUCLEOTIDE SEQUENCE [LARGE SCALE GENOMIC DNA]</scope>
    <source>
        <strain evidence="4 5">KUS-F28377</strain>
    </source>
</reference>
<dbReference type="OrthoDB" id="10250354at2759"/>
<dbReference type="FunCoup" id="A0A1C7NRE5">
    <property type="interactions" value="25"/>
</dbReference>
<dbReference type="InterPro" id="IPR051948">
    <property type="entry name" value="Hsp70_co-chaperone_J-domain"/>
</dbReference>
<dbReference type="AlphaFoldDB" id="A0A1C7NRE5"/>
<dbReference type="EMBL" id="LUGH01000076">
    <property type="protein sequence ID" value="OBZ89824.1"/>
    <property type="molecule type" value="Genomic_DNA"/>
</dbReference>
<dbReference type="GO" id="GO:0005783">
    <property type="term" value="C:endoplasmic reticulum"/>
    <property type="evidence" value="ECO:0007669"/>
    <property type="project" value="TreeGrafter"/>
</dbReference>
<dbReference type="SUPFAM" id="SSF46565">
    <property type="entry name" value="Chaperone J-domain"/>
    <property type="match status" value="1"/>
</dbReference>
<dbReference type="PROSITE" id="PS00636">
    <property type="entry name" value="DNAJ_1"/>
    <property type="match status" value="1"/>
</dbReference>
<dbReference type="STRING" id="101091.A0A1C7NRE5"/>
<dbReference type="PANTHER" id="PTHR44360:SF1">
    <property type="entry name" value="DNAJ HOMOLOG SUBFAMILY B MEMBER 9"/>
    <property type="match status" value="1"/>
</dbReference>
<name>A0A1C7NRE5_9FUNG</name>
<dbReference type="PROSITE" id="PS50076">
    <property type="entry name" value="DNAJ_2"/>
    <property type="match status" value="1"/>
</dbReference>
<dbReference type="InterPro" id="IPR036869">
    <property type="entry name" value="J_dom_sf"/>
</dbReference>